<dbReference type="GO" id="GO:0042910">
    <property type="term" value="F:xenobiotic transmembrane transporter activity"/>
    <property type="evidence" value="ECO:0007669"/>
    <property type="project" value="TreeGrafter"/>
</dbReference>
<feature type="transmembrane region" description="Helical" evidence="1">
    <location>
        <begin position="910"/>
        <end position="930"/>
    </location>
</feature>
<organism evidence="2 3">
    <name type="scientific">Pectinatus cerevisiiphilus</name>
    <dbReference type="NCBI Taxonomy" id="86956"/>
    <lineage>
        <taxon>Bacteria</taxon>
        <taxon>Bacillati</taxon>
        <taxon>Bacillota</taxon>
        <taxon>Negativicutes</taxon>
        <taxon>Selenomonadales</taxon>
        <taxon>Selenomonadaceae</taxon>
        <taxon>Pectinatus</taxon>
    </lineage>
</organism>
<feature type="transmembrane region" description="Helical" evidence="1">
    <location>
        <begin position="857"/>
        <end position="877"/>
    </location>
</feature>
<evidence type="ECO:0000256" key="1">
    <source>
        <dbReference type="SAM" id="Phobius"/>
    </source>
</evidence>
<dbReference type="InterPro" id="IPR027463">
    <property type="entry name" value="AcrB_DN_DC_subdom"/>
</dbReference>
<reference evidence="2 3" key="1">
    <citation type="submission" date="2019-03" db="EMBL/GenBank/DDBJ databases">
        <title>Genomic Encyclopedia of Type Strains, Phase IV (KMG-IV): sequencing the most valuable type-strain genomes for metagenomic binning, comparative biology and taxonomic classification.</title>
        <authorList>
            <person name="Goeker M."/>
        </authorList>
    </citation>
    <scope>NUCLEOTIDE SEQUENCE [LARGE SCALE GENOMIC DNA]</scope>
    <source>
        <strain evidence="2 3">DSM 20467</strain>
    </source>
</reference>
<dbReference type="InterPro" id="IPR001036">
    <property type="entry name" value="Acrflvin-R"/>
</dbReference>
<name>A0A4R3KC10_9FIRM</name>
<dbReference type="Gene3D" id="3.30.2090.10">
    <property type="entry name" value="Multidrug efflux transporter AcrB TolC docking domain, DN and DC subdomains"/>
    <property type="match status" value="2"/>
</dbReference>
<dbReference type="Pfam" id="PF00873">
    <property type="entry name" value="ACR_tran"/>
    <property type="match status" value="1"/>
</dbReference>
<dbReference type="OrthoDB" id="9757876at2"/>
<dbReference type="EMBL" id="SMAA01000004">
    <property type="protein sequence ID" value="TCS80439.1"/>
    <property type="molecule type" value="Genomic_DNA"/>
</dbReference>
<feature type="transmembrane region" description="Helical" evidence="1">
    <location>
        <begin position="16"/>
        <end position="35"/>
    </location>
</feature>
<dbReference type="SUPFAM" id="SSF82866">
    <property type="entry name" value="Multidrug efflux transporter AcrB transmembrane domain"/>
    <property type="match status" value="2"/>
</dbReference>
<keyword evidence="1" id="KW-0472">Membrane</keyword>
<dbReference type="SUPFAM" id="SSF82693">
    <property type="entry name" value="Multidrug efflux transporter AcrB pore domain, PN1, PN2, PC1 and PC2 subdomains"/>
    <property type="match status" value="2"/>
</dbReference>
<accession>A0A4R3KC10</accession>
<dbReference type="GO" id="GO:0005886">
    <property type="term" value="C:plasma membrane"/>
    <property type="evidence" value="ECO:0007669"/>
    <property type="project" value="TreeGrafter"/>
</dbReference>
<proteinExistence type="predicted"/>
<gene>
    <name evidence="2" type="ORF">EDC37_10441</name>
</gene>
<keyword evidence="1" id="KW-0812">Transmembrane</keyword>
<dbReference type="Gene3D" id="3.30.70.1430">
    <property type="entry name" value="Multidrug efflux transporter AcrB pore domain"/>
    <property type="match status" value="2"/>
</dbReference>
<dbReference type="PROSITE" id="PS51257">
    <property type="entry name" value="PROKAR_LIPOPROTEIN"/>
    <property type="match status" value="1"/>
</dbReference>
<sequence length="1016" mass="112159">MKKFNMSEWVLHHRQFTYFFIFLLTIAGCFSYYNLGRMEDPDYTIKEMVIVTQWPGATAKQAEEQVTDKIEKKLQDLSGLKDLQSYSLPGQSIIYVELKDTIDKKDIPSKWLEVRNFVGDIQGSLPTGTSPPQFNDHFDDVYGTIYALTGDGYTYEQLRQQAEQIRQTLLGVPHAKKVELIGVQTESIYLEIQNEKLAQLGITPTDINTAIQAENSTLPAGMLETNDANLYLRVDGLFHNLEDINKLPIKGSNQNMIRLGDIAKVRRDYIEPSDPKFFYQGKPAVGIAVSMEPGANIIEFGKDVHNSITSIQKQLSAGLELQQTVNQAETVNNSIHEFIESLIEAVFIIFLVSFVSLGIRSGTVVALCIPFVLAVVFTIMYITHIDLQRISLGALIIALGLLVDDAMIVTEMMIVKLEEGWSRAEAATAAYTLTAKPMLTGTLITCAGFIPVSLAKGSASEFCASIFYVISIALITSWIVAGSVTPLTGYNLIAAPKKIAKTNLHTNKIYKIFIKALTWCLNYRKRVLCITGVLFIMALLILAYIPEEFFPASTRPELIVRLELPAGASLKDTETTAADFAKYLEKNNNISYFTYHTGESAPRFVLTFDPALSKPNLAEFVIVAKNVEARQQLQDELPSLITANFPNVKVHTKVIVTGSSADYPVMLRVVGNDEKKVQEIAQQVATKMRAEKSLRNINLNWSEKNTSIKLSIDRDKATALGLTTSSLSNALQAALSGTTLSEYQEKDRTVPIIFKLNTTSTDSVNKIASIAVPLPDGKTIPLEQIARISLSNENGIIYRRNNRPAVLISAETVSDANGDDLTRKTYNSLQELRHSLPPGYAIEYDGATEESITDSALFLEPVPLMIIATLVLLMMQLQSIPKMLITLLTAPMGIIGVSFGLLLTGKPWGFVVQMGVLALFGIIIRNSVILMDQIDIFQKEGQPLREAIINAAVNRLRPILLTAAAAILAMLPLMNNIFWGPMAVAMGAGLFSATILTLLILPVMYACLYKAVPKKQ</sequence>
<feature type="transmembrane region" description="Helical" evidence="1">
    <location>
        <begin position="466"/>
        <end position="493"/>
    </location>
</feature>
<feature type="transmembrane region" description="Helical" evidence="1">
    <location>
        <begin position="364"/>
        <end position="384"/>
    </location>
</feature>
<comment type="caution">
    <text evidence="2">The sequence shown here is derived from an EMBL/GenBank/DDBJ whole genome shotgun (WGS) entry which is preliminary data.</text>
</comment>
<dbReference type="PRINTS" id="PR00702">
    <property type="entry name" value="ACRIFLAVINRP"/>
</dbReference>
<dbReference type="PANTHER" id="PTHR32063:SF18">
    <property type="entry name" value="CATION EFFLUX SYSTEM PROTEIN"/>
    <property type="match status" value="1"/>
</dbReference>
<feature type="transmembrane region" description="Helical" evidence="1">
    <location>
        <begin position="527"/>
        <end position="545"/>
    </location>
</feature>
<dbReference type="PANTHER" id="PTHR32063">
    <property type="match status" value="1"/>
</dbReference>
<dbReference type="Gene3D" id="3.30.70.1440">
    <property type="entry name" value="Multidrug efflux transporter AcrB pore domain"/>
    <property type="match status" value="1"/>
</dbReference>
<dbReference type="SUPFAM" id="SSF82714">
    <property type="entry name" value="Multidrug efflux transporter AcrB TolC docking domain, DN and DC subdomains"/>
    <property type="match status" value="2"/>
</dbReference>
<feature type="transmembrane region" description="Helical" evidence="1">
    <location>
        <begin position="985"/>
        <end position="1008"/>
    </location>
</feature>
<keyword evidence="1" id="KW-1133">Transmembrane helix</keyword>
<feature type="transmembrane region" description="Helical" evidence="1">
    <location>
        <begin position="338"/>
        <end position="357"/>
    </location>
</feature>
<dbReference type="RefSeq" id="WP_132547909.1">
    <property type="nucleotide sequence ID" value="NZ_SMAA01000004.1"/>
</dbReference>
<evidence type="ECO:0000313" key="2">
    <source>
        <dbReference type="EMBL" id="TCS80439.1"/>
    </source>
</evidence>
<dbReference type="Gene3D" id="3.30.70.1320">
    <property type="entry name" value="Multidrug efflux transporter AcrB pore domain like"/>
    <property type="match status" value="1"/>
</dbReference>
<dbReference type="Proteomes" id="UP000295188">
    <property type="component" value="Unassembled WGS sequence"/>
</dbReference>
<dbReference type="AlphaFoldDB" id="A0A4R3KC10"/>
<feature type="transmembrane region" description="Helical" evidence="1">
    <location>
        <begin position="959"/>
        <end position="979"/>
    </location>
</feature>
<protein>
    <submittedName>
        <fullName evidence="2">Multidrug efflux pump subunit AcrB</fullName>
    </submittedName>
</protein>
<evidence type="ECO:0000313" key="3">
    <source>
        <dbReference type="Proteomes" id="UP000295188"/>
    </source>
</evidence>
<keyword evidence="3" id="KW-1185">Reference proteome</keyword>
<feature type="transmembrane region" description="Helical" evidence="1">
    <location>
        <begin position="390"/>
        <end position="409"/>
    </location>
</feature>
<dbReference type="Gene3D" id="1.20.1640.10">
    <property type="entry name" value="Multidrug efflux transporter AcrB transmembrane domain"/>
    <property type="match status" value="2"/>
</dbReference>
<feature type="transmembrane region" description="Helical" evidence="1">
    <location>
        <begin position="884"/>
        <end position="904"/>
    </location>
</feature>